<evidence type="ECO:0000256" key="2">
    <source>
        <dbReference type="ARBA" id="ARBA00022448"/>
    </source>
</evidence>
<dbReference type="GO" id="GO:0000139">
    <property type="term" value="C:Golgi membrane"/>
    <property type="evidence" value="ECO:0007669"/>
    <property type="project" value="UniProtKB-SubCell"/>
</dbReference>
<dbReference type="Proteomes" id="UP000694044">
    <property type="component" value="Unassembled WGS sequence"/>
</dbReference>
<keyword evidence="3 10" id="KW-0812">Transmembrane</keyword>
<evidence type="ECO:0000256" key="6">
    <source>
        <dbReference type="ARBA" id="ARBA00023034"/>
    </source>
</evidence>
<comment type="subcellular location">
    <subcellularLocation>
        <location evidence="8">Endomembrane system</location>
        <topology evidence="8">Single-pass type IV membrane protein</topology>
    </subcellularLocation>
    <subcellularLocation>
        <location evidence="1">Golgi apparatus membrane</location>
    </subcellularLocation>
</comment>
<evidence type="ECO:0000256" key="9">
    <source>
        <dbReference type="SAM" id="MobiDB-lite"/>
    </source>
</evidence>
<evidence type="ECO:0000256" key="4">
    <source>
        <dbReference type="ARBA" id="ARBA00022927"/>
    </source>
</evidence>
<dbReference type="PROSITE" id="PS50192">
    <property type="entry name" value="T_SNARE"/>
    <property type="match status" value="1"/>
</dbReference>
<keyword evidence="6" id="KW-0333">Golgi apparatus</keyword>
<feature type="transmembrane region" description="Helical" evidence="10">
    <location>
        <begin position="137"/>
        <end position="155"/>
    </location>
</feature>
<evidence type="ECO:0000256" key="1">
    <source>
        <dbReference type="ARBA" id="ARBA00004394"/>
    </source>
</evidence>
<evidence type="ECO:0000256" key="7">
    <source>
        <dbReference type="ARBA" id="ARBA00023136"/>
    </source>
</evidence>
<keyword evidence="5 10" id="KW-1133">Transmembrane helix</keyword>
<dbReference type="PANTHER" id="PTHR12791">
    <property type="entry name" value="GOLGI SNARE BET1-RELATED"/>
    <property type="match status" value="1"/>
</dbReference>
<evidence type="ECO:0000259" key="11">
    <source>
        <dbReference type="PROSITE" id="PS50192"/>
    </source>
</evidence>
<dbReference type="InterPro" id="IPR000727">
    <property type="entry name" value="T_SNARE_dom"/>
</dbReference>
<keyword evidence="7 10" id="KW-0472">Membrane</keyword>
<proteinExistence type="predicted"/>
<feature type="domain" description="T-SNARE coiled-coil homology" evidence="11">
    <location>
        <begin position="34"/>
        <end position="75"/>
    </location>
</feature>
<feature type="region of interest" description="Disordered" evidence="9">
    <location>
        <begin position="1"/>
        <end position="30"/>
    </location>
</feature>
<gene>
    <name evidence="12" type="ORF">PHYPSEUDO_001059</name>
</gene>
<dbReference type="EMBL" id="JAGDFM010000114">
    <property type="protein sequence ID" value="KAG7385814.1"/>
    <property type="molecule type" value="Genomic_DNA"/>
</dbReference>
<comment type="caution">
    <text evidence="12">The sequence shown here is derived from an EMBL/GenBank/DDBJ whole genome shotgun (WGS) entry which is preliminary data.</text>
</comment>
<evidence type="ECO:0000256" key="5">
    <source>
        <dbReference type="ARBA" id="ARBA00022989"/>
    </source>
</evidence>
<feature type="compositionally biased region" description="Polar residues" evidence="9">
    <location>
        <begin position="14"/>
        <end position="23"/>
    </location>
</feature>
<dbReference type="AlphaFoldDB" id="A0A8T1W1H0"/>
<evidence type="ECO:0000256" key="10">
    <source>
        <dbReference type="SAM" id="Phobius"/>
    </source>
</evidence>
<keyword evidence="4" id="KW-0653">Protein transport</keyword>
<sequence>MANGRATARESLFSGASSRTQPGGSVDNGEQAKRLLEDQNDEQISHLSLQITQLKQLSGNIHSEVVDQNRFLDGMVGVVACILPRILLAAVQLLTSDARVVAGCMLQGKEFDNTDGLLGGTMKRLGVMMDQGGSKHMLYLVMFVVVVFVLLYFAIRSH</sequence>
<organism evidence="12 13">
    <name type="scientific">Phytophthora pseudosyringae</name>
    <dbReference type="NCBI Taxonomy" id="221518"/>
    <lineage>
        <taxon>Eukaryota</taxon>
        <taxon>Sar</taxon>
        <taxon>Stramenopiles</taxon>
        <taxon>Oomycota</taxon>
        <taxon>Peronosporomycetes</taxon>
        <taxon>Peronosporales</taxon>
        <taxon>Peronosporaceae</taxon>
        <taxon>Phytophthora</taxon>
    </lineage>
</organism>
<evidence type="ECO:0000256" key="8">
    <source>
        <dbReference type="ARBA" id="ARBA00046280"/>
    </source>
</evidence>
<keyword evidence="13" id="KW-1185">Reference proteome</keyword>
<dbReference type="InterPro" id="IPR039899">
    <property type="entry name" value="BET1_SNARE"/>
</dbReference>
<reference evidence="12" key="1">
    <citation type="submission" date="2021-02" db="EMBL/GenBank/DDBJ databases">
        <authorList>
            <person name="Palmer J.M."/>
        </authorList>
    </citation>
    <scope>NUCLEOTIDE SEQUENCE</scope>
    <source>
        <strain evidence="12">SCRP734</strain>
    </source>
</reference>
<dbReference type="GO" id="GO:0015031">
    <property type="term" value="P:protein transport"/>
    <property type="evidence" value="ECO:0007669"/>
    <property type="project" value="UniProtKB-KW"/>
</dbReference>
<evidence type="ECO:0000313" key="13">
    <source>
        <dbReference type="Proteomes" id="UP000694044"/>
    </source>
</evidence>
<protein>
    <recommendedName>
        <fullName evidence="11">t-SNARE coiled-coil homology domain-containing protein</fullName>
    </recommendedName>
</protein>
<name>A0A8T1W1H0_9STRA</name>
<evidence type="ECO:0000313" key="12">
    <source>
        <dbReference type="EMBL" id="KAG7385814.1"/>
    </source>
</evidence>
<dbReference type="CDD" id="cd15853">
    <property type="entry name" value="SNARE_Bet1"/>
    <property type="match status" value="1"/>
</dbReference>
<accession>A0A8T1W1H0</accession>
<keyword evidence="2" id="KW-0813">Transport</keyword>
<dbReference type="OrthoDB" id="261831at2759"/>
<evidence type="ECO:0000256" key="3">
    <source>
        <dbReference type="ARBA" id="ARBA00022692"/>
    </source>
</evidence>